<organism evidence="1 2">
    <name type="scientific">Rotaria magnacalcarata</name>
    <dbReference type="NCBI Taxonomy" id="392030"/>
    <lineage>
        <taxon>Eukaryota</taxon>
        <taxon>Metazoa</taxon>
        <taxon>Spiralia</taxon>
        <taxon>Gnathifera</taxon>
        <taxon>Rotifera</taxon>
        <taxon>Eurotatoria</taxon>
        <taxon>Bdelloidea</taxon>
        <taxon>Philodinida</taxon>
        <taxon>Philodinidae</taxon>
        <taxon>Rotaria</taxon>
    </lineage>
</organism>
<evidence type="ECO:0000313" key="2">
    <source>
        <dbReference type="Proteomes" id="UP000681720"/>
    </source>
</evidence>
<accession>A0A8S2Y6A2</accession>
<evidence type="ECO:0000313" key="1">
    <source>
        <dbReference type="EMBL" id="CAF4530587.1"/>
    </source>
</evidence>
<dbReference type="AlphaFoldDB" id="A0A8S2Y6A2"/>
<protein>
    <submittedName>
        <fullName evidence="1">Uncharacterized protein</fullName>
    </submittedName>
</protein>
<feature type="non-terminal residue" evidence="1">
    <location>
        <position position="1"/>
    </location>
</feature>
<comment type="caution">
    <text evidence="1">The sequence shown here is derived from an EMBL/GenBank/DDBJ whole genome shotgun (WGS) entry which is preliminary data.</text>
</comment>
<name>A0A8S2Y6A2_9BILA</name>
<dbReference type="EMBL" id="CAJOBJ010088375">
    <property type="protein sequence ID" value="CAF4530587.1"/>
    <property type="molecule type" value="Genomic_DNA"/>
</dbReference>
<reference evidence="1" key="1">
    <citation type="submission" date="2021-02" db="EMBL/GenBank/DDBJ databases">
        <authorList>
            <person name="Nowell W R."/>
        </authorList>
    </citation>
    <scope>NUCLEOTIDE SEQUENCE</scope>
</reference>
<dbReference type="Proteomes" id="UP000681720">
    <property type="component" value="Unassembled WGS sequence"/>
</dbReference>
<proteinExistence type="predicted"/>
<sequence length="65" mass="7327">RAYLIFNQNMDNTSSERLAEIADRFNTHCDAGNTQEAQASFDNMQGIIQQQIFEAQNSVQETSKG</sequence>
<gene>
    <name evidence="1" type="ORF">GIL414_LOCUS36006</name>
</gene>